<dbReference type="PROSITE" id="PS50206">
    <property type="entry name" value="RHODANESE_3"/>
    <property type="match status" value="1"/>
</dbReference>
<name>A0A420YH78_9PEZI</name>
<accession>A0A420YH78</accession>
<dbReference type="OrthoDB" id="566238at2759"/>
<gene>
    <name evidence="2" type="ORF">DL546_008253</name>
</gene>
<dbReference type="SMART" id="SM00450">
    <property type="entry name" value="RHOD"/>
    <property type="match status" value="1"/>
</dbReference>
<dbReference type="AlphaFoldDB" id="A0A420YH78"/>
<reference evidence="2 3" key="1">
    <citation type="submission" date="2018-08" db="EMBL/GenBank/DDBJ databases">
        <title>Draft genome of the lignicolous fungus Coniochaeta pulveracea.</title>
        <authorList>
            <person name="Borstlap C.J."/>
            <person name="De Witt R.N."/>
            <person name="Botha A."/>
            <person name="Volschenk H."/>
        </authorList>
    </citation>
    <scope>NUCLEOTIDE SEQUENCE [LARGE SCALE GENOMIC DNA]</scope>
    <source>
        <strain evidence="2 3">CAB683</strain>
    </source>
</reference>
<comment type="caution">
    <text evidence="2">The sequence shown here is derived from an EMBL/GenBank/DDBJ whole genome shotgun (WGS) entry which is preliminary data.</text>
</comment>
<evidence type="ECO:0000259" key="1">
    <source>
        <dbReference type="PROSITE" id="PS50206"/>
    </source>
</evidence>
<dbReference type="GO" id="GO:0004792">
    <property type="term" value="F:thiosulfate-cyanide sulfurtransferase activity"/>
    <property type="evidence" value="ECO:0007669"/>
    <property type="project" value="TreeGrafter"/>
</dbReference>
<organism evidence="2 3">
    <name type="scientific">Coniochaeta pulveracea</name>
    <dbReference type="NCBI Taxonomy" id="177199"/>
    <lineage>
        <taxon>Eukaryota</taxon>
        <taxon>Fungi</taxon>
        <taxon>Dikarya</taxon>
        <taxon>Ascomycota</taxon>
        <taxon>Pezizomycotina</taxon>
        <taxon>Sordariomycetes</taxon>
        <taxon>Sordariomycetidae</taxon>
        <taxon>Coniochaetales</taxon>
        <taxon>Coniochaetaceae</taxon>
        <taxon>Coniochaeta</taxon>
    </lineage>
</organism>
<evidence type="ECO:0000313" key="3">
    <source>
        <dbReference type="Proteomes" id="UP000275385"/>
    </source>
</evidence>
<evidence type="ECO:0000313" key="2">
    <source>
        <dbReference type="EMBL" id="RKU47213.1"/>
    </source>
</evidence>
<dbReference type="Gene3D" id="3.40.250.10">
    <property type="entry name" value="Rhodanese-like domain"/>
    <property type="match status" value="1"/>
</dbReference>
<dbReference type="EMBL" id="QVQW01000010">
    <property type="protein sequence ID" value="RKU47213.1"/>
    <property type="molecule type" value="Genomic_DNA"/>
</dbReference>
<dbReference type="PANTHER" id="PTHR44086">
    <property type="entry name" value="THIOSULFATE SULFURTRANSFERASE RDL2, MITOCHONDRIAL-RELATED"/>
    <property type="match status" value="1"/>
</dbReference>
<protein>
    <recommendedName>
        <fullName evidence="1">Rhodanese domain-containing protein</fullName>
    </recommendedName>
</protein>
<keyword evidence="3" id="KW-1185">Reference proteome</keyword>
<sequence length="175" mass="19374">MASRRAVTNLLRVATRTRLQPTVISGRTWSVKQPNLFVARAGQLCAVRGYSQTGSIESKIWNFQDVKQAAESANPSVTIIDVREPGELQGTGHIPHAINIPITSYPDSFHISSEEFEDRFGFPRPDKDSEVVFYCKSGVRSRGAAGIAKDAGWKKVGEYPGSWMDWFSNGGKVER</sequence>
<dbReference type="SUPFAM" id="SSF52821">
    <property type="entry name" value="Rhodanese/Cell cycle control phosphatase"/>
    <property type="match status" value="1"/>
</dbReference>
<dbReference type="Proteomes" id="UP000275385">
    <property type="component" value="Unassembled WGS sequence"/>
</dbReference>
<dbReference type="Pfam" id="PF00581">
    <property type="entry name" value="Rhodanese"/>
    <property type="match status" value="1"/>
</dbReference>
<feature type="domain" description="Rhodanese" evidence="1">
    <location>
        <begin position="73"/>
        <end position="175"/>
    </location>
</feature>
<dbReference type="InterPro" id="IPR001763">
    <property type="entry name" value="Rhodanese-like_dom"/>
</dbReference>
<dbReference type="PANTHER" id="PTHR44086:SF10">
    <property type="entry name" value="THIOSULFATE SULFURTRANSFERASE_RHODANESE-LIKE DOMAIN-CONTAINING PROTEIN 3"/>
    <property type="match status" value="1"/>
</dbReference>
<dbReference type="CDD" id="cd01519">
    <property type="entry name" value="RHOD_HSP67B2"/>
    <property type="match status" value="1"/>
</dbReference>
<dbReference type="STRING" id="177199.A0A420YH78"/>
<dbReference type="InterPro" id="IPR036873">
    <property type="entry name" value="Rhodanese-like_dom_sf"/>
</dbReference>
<dbReference type="GO" id="GO:0005739">
    <property type="term" value="C:mitochondrion"/>
    <property type="evidence" value="ECO:0007669"/>
    <property type="project" value="TreeGrafter"/>
</dbReference>
<proteinExistence type="predicted"/>